<feature type="domain" description="DUF2157" evidence="2">
    <location>
        <begin position="18"/>
        <end position="136"/>
    </location>
</feature>
<proteinExistence type="predicted"/>
<dbReference type="InterPro" id="IPR025833">
    <property type="entry name" value="GDYXXLXY"/>
</dbReference>
<feature type="transmembrane region" description="Helical" evidence="1">
    <location>
        <begin position="54"/>
        <end position="73"/>
    </location>
</feature>
<keyword evidence="1" id="KW-0812">Transmembrane</keyword>
<feature type="domain" description="DUF4401" evidence="3">
    <location>
        <begin position="395"/>
        <end position="724"/>
    </location>
</feature>
<protein>
    <recommendedName>
        <fullName evidence="6">DUF4401 domain-containing protein</fullName>
    </recommendedName>
</protein>
<dbReference type="InterPro" id="IPR018677">
    <property type="entry name" value="DUF2157"/>
</dbReference>
<evidence type="ECO:0000259" key="3">
    <source>
        <dbReference type="Pfam" id="PF14351"/>
    </source>
</evidence>
<feature type="transmembrane region" description="Helical" evidence="1">
    <location>
        <begin position="85"/>
        <end position="106"/>
    </location>
</feature>
<feature type="transmembrane region" description="Helical" evidence="1">
    <location>
        <begin position="425"/>
        <end position="444"/>
    </location>
</feature>
<dbReference type="Pfam" id="PF09925">
    <property type="entry name" value="DUF2157"/>
    <property type="match status" value="1"/>
</dbReference>
<organism evidence="4 5">
    <name type="scientific">Bordetella genomosp. 8</name>
    <dbReference type="NCBI Taxonomy" id="1416806"/>
    <lineage>
        <taxon>Bacteria</taxon>
        <taxon>Pseudomonadati</taxon>
        <taxon>Pseudomonadota</taxon>
        <taxon>Betaproteobacteria</taxon>
        <taxon>Burkholderiales</taxon>
        <taxon>Alcaligenaceae</taxon>
        <taxon>Bordetella</taxon>
    </lineage>
</organism>
<feature type="transmembrane region" description="Helical" evidence="1">
    <location>
        <begin position="249"/>
        <end position="272"/>
    </location>
</feature>
<dbReference type="EMBL" id="CP021108">
    <property type="protein sequence ID" value="ARP79444.1"/>
    <property type="molecule type" value="Genomic_DNA"/>
</dbReference>
<feature type="transmembrane region" description="Helical" evidence="1">
    <location>
        <begin position="479"/>
        <end position="495"/>
    </location>
</feature>
<feature type="transmembrane region" description="Helical" evidence="1">
    <location>
        <begin position="502"/>
        <end position="520"/>
    </location>
</feature>
<dbReference type="STRING" id="1416806.CAL12_00460"/>
<dbReference type="KEGG" id="bgv:CAL12_00460"/>
<evidence type="ECO:0000313" key="5">
    <source>
        <dbReference type="Proteomes" id="UP000194151"/>
    </source>
</evidence>
<feature type="transmembrane region" description="Helical" evidence="1">
    <location>
        <begin position="746"/>
        <end position="768"/>
    </location>
</feature>
<feature type="transmembrane region" description="Helical" evidence="1">
    <location>
        <begin position="540"/>
        <end position="560"/>
    </location>
</feature>
<reference evidence="4 5" key="1">
    <citation type="submission" date="2017-05" db="EMBL/GenBank/DDBJ databases">
        <title>Complete and WGS of Bordetella genogroups.</title>
        <authorList>
            <person name="Spilker T."/>
            <person name="LiPuma J."/>
        </authorList>
    </citation>
    <scope>NUCLEOTIDE SEQUENCE [LARGE SCALE GENOMIC DNA]</scope>
    <source>
        <strain evidence="4 5">AU19157</strain>
    </source>
</reference>
<dbReference type="AlphaFoldDB" id="A0A1W6YEL5"/>
<evidence type="ECO:0000259" key="2">
    <source>
        <dbReference type="Pfam" id="PF09925"/>
    </source>
</evidence>
<evidence type="ECO:0008006" key="6">
    <source>
        <dbReference type="Google" id="ProtNLM"/>
    </source>
</evidence>
<feature type="transmembrane region" description="Helical" evidence="1">
    <location>
        <begin position="456"/>
        <end position="473"/>
    </location>
</feature>
<evidence type="ECO:0000256" key="1">
    <source>
        <dbReference type="SAM" id="Phobius"/>
    </source>
</evidence>
<dbReference type="InterPro" id="IPR025513">
    <property type="entry name" value="DUF4401"/>
</dbReference>
<gene>
    <name evidence="4" type="ORF">CAL12_00460</name>
</gene>
<dbReference type="RefSeq" id="WP_086062680.1">
    <property type="nucleotide sequence ID" value="NZ_CP021108.1"/>
</dbReference>
<feature type="transmembrane region" description="Helical" evidence="1">
    <location>
        <begin position="136"/>
        <end position="161"/>
    </location>
</feature>
<feature type="transmembrane region" description="Helical" evidence="1">
    <location>
        <begin position="707"/>
        <end position="726"/>
    </location>
</feature>
<keyword evidence="5" id="KW-1185">Reference proteome</keyword>
<feature type="transmembrane region" description="Helical" evidence="1">
    <location>
        <begin position="572"/>
        <end position="597"/>
    </location>
</feature>
<evidence type="ECO:0000313" key="4">
    <source>
        <dbReference type="EMBL" id="ARP79444.1"/>
    </source>
</evidence>
<keyword evidence="1" id="KW-1133">Transmembrane helix</keyword>
<dbReference type="OrthoDB" id="4868247at2"/>
<feature type="transmembrane region" description="Helical" evidence="1">
    <location>
        <begin position="223"/>
        <end position="242"/>
    </location>
</feature>
<dbReference type="Pfam" id="PF14345">
    <property type="entry name" value="GDYXXLXY"/>
    <property type="match status" value="1"/>
</dbReference>
<name>A0A1W6YEL5_9BORD</name>
<sequence length="916" mass="96921">MQVDARMPAGSELHAWRAFLARATLALGLLLLASAAVCWVAANWAAMSKVQRLAGTQALLVASALLAAVLYVRPARTAIAAHGRACVVGLAGVLLGALLALVGQTYQTGADTWELFGLWAALMLPWALAARSQGVWLFWIVLANIALALLLGERVLSWWVVFGGPGFASLVVAAFNIVMLAAWEFCAWRGHARTGVGPRVLVLLAVGVLALALMFGESIVEGLGTYTGVAWVGVTLVLGFFYTRVRRDLVVLALLAAGVICVSLRVVGEWLLSIDPGVWVALPLAALLMGEAVIAARWLRRLAASQPEAAVAPDAAYLQPADAVEVPAAAPAGLPAAVAAHVPPAADPAAGVTAPAVAAASTPTAPEAVPSAGADVEPVPVIQLGPQTTHRTHTPWYVQGLLALSAWFATTLLLVFLLASGIVPSTSAALVLGLVLCVAGVAVARNAQQLFWRQCATALAFSGLILVAVGLSITNSPTGSALLILVLAAVVYVLAPDVILRFLSALMMAMALFILTTFSADTQDLYDHVLTWMGFDVVRGLTIWLPACVCAAWLAAAAFLTRERMAVARRDLLQPLAWAFSLAAQAGALQAAGAPVWELPALWALHPPAAIFLVLAALLPVAVGWALIRRRRAVLPRSLRIGVPVGLLILGICWLPAPGIAFALAWILLGFGLGRTRLLRWGQIVLLAYLVLYYYQLTVPLLQKSVWLAGAGVLLLLMRLVAWRLPRLLEGRPAVAALAPASPRRPLWAAVMVAGLAAVLIVVNTGIWQREKLLAGGHVVRLALAPVDPRSLMQGDYMALRFAAARDIVRLEDGRDPGVASLWGGPRTDGYVVLAPDGQGVAQPVRVQPAPQPHDGGEVVLRYRLRADGVRLVTNAYFFPEGEAERYQDARYGEFRVGDDGTGLLVRLLNADLQPL</sequence>
<accession>A0A1W6YEL5</accession>
<dbReference type="Proteomes" id="UP000194151">
    <property type="component" value="Chromosome"/>
</dbReference>
<feature type="transmembrane region" description="Helical" evidence="1">
    <location>
        <begin position="20"/>
        <end position="42"/>
    </location>
</feature>
<feature type="transmembrane region" description="Helical" evidence="1">
    <location>
        <begin position="200"/>
        <end position="217"/>
    </location>
</feature>
<feature type="transmembrane region" description="Helical" evidence="1">
    <location>
        <begin position="609"/>
        <end position="628"/>
    </location>
</feature>
<feature type="transmembrane region" description="Helical" evidence="1">
    <location>
        <begin position="396"/>
        <end position="419"/>
    </location>
</feature>
<feature type="transmembrane region" description="Helical" evidence="1">
    <location>
        <begin position="278"/>
        <end position="299"/>
    </location>
</feature>
<feature type="transmembrane region" description="Helical" evidence="1">
    <location>
        <begin position="112"/>
        <end position="129"/>
    </location>
</feature>
<keyword evidence="1" id="KW-0472">Membrane</keyword>
<feature type="transmembrane region" description="Helical" evidence="1">
    <location>
        <begin position="678"/>
        <end position="695"/>
    </location>
</feature>
<feature type="transmembrane region" description="Helical" evidence="1">
    <location>
        <begin position="648"/>
        <end position="672"/>
    </location>
</feature>
<feature type="transmembrane region" description="Helical" evidence="1">
    <location>
        <begin position="167"/>
        <end position="188"/>
    </location>
</feature>
<dbReference type="Pfam" id="PF14351">
    <property type="entry name" value="DUF4401"/>
    <property type="match status" value="1"/>
</dbReference>